<comment type="caution">
    <text evidence="3">The sequence shown here is derived from an EMBL/GenBank/DDBJ whole genome shotgun (WGS) entry which is preliminary data.</text>
</comment>
<dbReference type="Gene3D" id="3.40.1420.30">
    <property type="match status" value="1"/>
</dbReference>
<feature type="signal peptide" evidence="1">
    <location>
        <begin position="1"/>
        <end position="24"/>
    </location>
</feature>
<dbReference type="EMBL" id="JAJTVO010000005">
    <property type="protein sequence ID" value="MCE4121422.1"/>
    <property type="molecule type" value="Genomic_DNA"/>
</dbReference>
<evidence type="ECO:0000256" key="1">
    <source>
        <dbReference type="SAM" id="SignalP"/>
    </source>
</evidence>
<name>A0AAW4YGM5_9BACT</name>
<proteinExistence type="predicted"/>
<feature type="chain" id="PRO_5043520797" evidence="1">
    <location>
        <begin position="25"/>
        <end position="150"/>
    </location>
</feature>
<reference evidence="3" key="1">
    <citation type="submission" date="2021-12" db="EMBL/GenBank/DDBJ databases">
        <authorList>
            <person name="Lv X."/>
        </authorList>
    </citation>
    <scope>NUCLEOTIDE SEQUENCE</scope>
    <source>
        <strain evidence="3">HF2106</strain>
    </source>
</reference>
<evidence type="ECO:0000259" key="2">
    <source>
        <dbReference type="Pfam" id="PF11396"/>
    </source>
</evidence>
<dbReference type="Pfam" id="PF11396">
    <property type="entry name" value="PepSY_like"/>
    <property type="match status" value="1"/>
</dbReference>
<dbReference type="InterPro" id="IPR021533">
    <property type="entry name" value="PepSY-like"/>
</dbReference>
<sequence>MKMKRTFITAFFAMLLVVFSVSCSSEEKEFDYAALPMSAQLFVMQYFADASYSRVEKEKDNGFWEYEVLLSDGSKVEFNEKGEWTSVECKYSEIPVGIIPTVIAEDIAKKYPDLKPYKIEKEVGGYEIDISGYDLYYSYKGMFIRAEIDK</sequence>
<evidence type="ECO:0000313" key="4">
    <source>
        <dbReference type="Proteomes" id="UP001200307"/>
    </source>
</evidence>
<dbReference type="Proteomes" id="UP001200307">
    <property type="component" value="Unassembled WGS sequence"/>
</dbReference>
<organism evidence="3 4">
    <name type="scientific">Segatella copri</name>
    <dbReference type="NCBI Taxonomy" id="165179"/>
    <lineage>
        <taxon>Bacteria</taxon>
        <taxon>Pseudomonadati</taxon>
        <taxon>Bacteroidota</taxon>
        <taxon>Bacteroidia</taxon>
        <taxon>Bacteroidales</taxon>
        <taxon>Prevotellaceae</taxon>
        <taxon>Segatella</taxon>
    </lineage>
</organism>
<dbReference type="SUPFAM" id="SSF160574">
    <property type="entry name" value="BT0923-like"/>
    <property type="match status" value="1"/>
</dbReference>
<accession>A0AAW4YGM5</accession>
<protein>
    <submittedName>
        <fullName evidence="3">PepSY-like domain-containing protein</fullName>
    </submittedName>
</protein>
<feature type="domain" description="Putative beta-lactamase-inhibitor-like PepSY-like" evidence="2">
    <location>
        <begin position="65"/>
        <end position="144"/>
    </location>
</feature>
<keyword evidence="1" id="KW-0732">Signal</keyword>
<gene>
    <name evidence="3" type="ORF">LYY06_03955</name>
</gene>
<dbReference type="PROSITE" id="PS51257">
    <property type="entry name" value="PROKAR_LIPOPROTEIN"/>
    <property type="match status" value="1"/>
</dbReference>
<evidence type="ECO:0000313" key="3">
    <source>
        <dbReference type="EMBL" id="MCE4121422.1"/>
    </source>
</evidence>
<dbReference type="AlphaFoldDB" id="A0AAW4YGM5"/>
<dbReference type="RefSeq" id="WP_233338733.1">
    <property type="nucleotide sequence ID" value="NZ_JAJTVO010000005.1"/>
</dbReference>